<evidence type="ECO:0000313" key="3">
    <source>
        <dbReference type="Proteomes" id="UP000700596"/>
    </source>
</evidence>
<keyword evidence="1" id="KW-1133">Transmembrane helix</keyword>
<proteinExistence type="predicted"/>
<evidence type="ECO:0000313" key="2">
    <source>
        <dbReference type="EMBL" id="KAH7130712.1"/>
    </source>
</evidence>
<dbReference type="OrthoDB" id="5360701at2759"/>
<keyword evidence="1" id="KW-0812">Transmembrane</keyword>
<dbReference type="AlphaFoldDB" id="A0A9P9IRN5"/>
<reference evidence="2" key="1">
    <citation type="journal article" date="2021" name="Nat. Commun.">
        <title>Genetic determinants of endophytism in the Arabidopsis root mycobiome.</title>
        <authorList>
            <person name="Mesny F."/>
            <person name="Miyauchi S."/>
            <person name="Thiergart T."/>
            <person name="Pickel B."/>
            <person name="Atanasova L."/>
            <person name="Karlsson M."/>
            <person name="Huettel B."/>
            <person name="Barry K.W."/>
            <person name="Haridas S."/>
            <person name="Chen C."/>
            <person name="Bauer D."/>
            <person name="Andreopoulos W."/>
            <person name="Pangilinan J."/>
            <person name="LaButti K."/>
            <person name="Riley R."/>
            <person name="Lipzen A."/>
            <person name="Clum A."/>
            <person name="Drula E."/>
            <person name="Henrissat B."/>
            <person name="Kohler A."/>
            <person name="Grigoriev I.V."/>
            <person name="Martin F.M."/>
            <person name="Hacquard S."/>
        </authorList>
    </citation>
    <scope>NUCLEOTIDE SEQUENCE</scope>
    <source>
        <strain evidence="2">MPI-CAGE-CH-0243</strain>
    </source>
</reference>
<dbReference type="Proteomes" id="UP000700596">
    <property type="component" value="Unassembled WGS sequence"/>
</dbReference>
<comment type="caution">
    <text evidence="2">The sequence shown here is derived from an EMBL/GenBank/DDBJ whole genome shotgun (WGS) entry which is preliminary data.</text>
</comment>
<protein>
    <submittedName>
        <fullName evidence="2">Uncharacterized protein</fullName>
    </submittedName>
</protein>
<evidence type="ECO:0000256" key="1">
    <source>
        <dbReference type="SAM" id="Phobius"/>
    </source>
</evidence>
<name>A0A9P9IRN5_9PLEO</name>
<accession>A0A9P9IRN5</accession>
<gene>
    <name evidence="2" type="ORF">B0J11DRAFT_523938</name>
</gene>
<organism evidence="2 3">
    <name type="scientific">Dendryphion nanum</name>
    <dbReference type="NCBI Taxonomy" id="256645"/>
    <lineage>
        <taxon>Eukaryota</taxon>
        <taxon>Fungi</taxon>
        <taxon>Dikarya</taxon>
        <taxon>Ascomycota</taxon>
        <taxon>Pezizomycotina</taxon>
        <taxon>Dothideomycetes</taxon>
        <taxon>Pleosporomycetidae</taxon>
        <taxon>Pleosporales</taxon>
        <taxon>Torulaceae</taxon>
        <taxon>Dendryphion</taxon>
    </lineage>
</organism>
<sequence>MNSRIHSTRVPSRPICQLCDYILRQPGYRRSFIATSAIKASTFRRQPTRQHATITVTSTVSSRRRFWSGPRLQEQELEIEHPQETEAKSISIQKKLRRVQEQIDAIINSPRVEPEEATLMVLDGIADITRHAIALRTGKPLRAKLDLRRSSAGAILSLNSEPAPVEESSTTLPESDAIPSPSFLSTLAVDLLKLDKVFISPRVLSTFVHLQTMLGRSRSIPEIFHLYANKPVPVLDSSPPKYSKTSPKGHKQAIPGPIAERALTAALDAKDMSLALRIIDTTYCAPAWRSHKFISKVLPPGLVATITPLALYVIASELSLYSNFMDPWEYKIYAFAGLMTYALCTGTLGFVAMTTHNDHFERVVWRPGVPLYDRWVREDERAALDRIACAWGFKEEWRRGDEEGEDWEGLRQWCGLRGMILDKTDLMPGMNA</sequence>
<keyword evidence="1" id="KW-0472">Membrane</keyword>
<dbReference type="EMBL" id="JAGMWT010000004">
    <property type="protein sequence ID" value="KAH7130712.1"/>
    <property type="molecule type" value="Genomic_DNA"/>
</dbReference>
<feature type="transmembrane region" description="Helical" evidence="1">
    <location>
        <begin position="297"/>
        <end position="320"/>
    </location>
</feature>
<keyword evidence="3" id="KW-1185">Reference proteome</keyword>
<feature type="transmembrane region" description="Helical" evidence="1">
    <location>
        <begin position="332"/>
        <end position="352"/>
    </location>
</feature>